<accession>A0A4Y2W1T3</accession>
<dbReference type="EMBL" id="BGPR01054155">
    <property type="protein sequence ID" value="GBO30932.1"/>
    <property type="molecule type" value="Genomic_DNA"/>
</dbReference>
<comment type="caution">
    <text evidence="1">The sequence shown here is derived from an EMBL/GenBank/DDBJ whole genome shotgun (WGS) entry which is preliminary data.</text>
</comment>
<keyword evidence="2" id="KW-1185">Reference proteome</keyword>
<dbReference type="Proteomes" id="UP000499080">
    <property type="component" value="Unassembled WGS sequence"/>
</dbReference>
<evidence type="ECO:0000313" key="2">
    <source>
        <dbReference type="Proteomes" id="UP000499080"/>
    </source>
</evidence>
<evidence type="ECO:0000313" key="1">
    <source>
        <dbReference type="EMBL" id="GBO30932.1"/>
    </source>
</evidence>
<dbReference type="AlphaFoldDB" id="A0A4Y2W1T3"/>
<reference evidence="1 2" key="1">
    <citation type="journal article" date="2019" name="Sci. Rep.">
        <title>Orb-weaving spider Araneus ventricosus genome elucidates the spidroin gene catalogue.</title>
        <authorList>
            <person name="Kono N."/>
            <person name="Nakamura H."/>
            <person name="Ohtoshi R."/>
            <person name="Moran D.A.P."/>
            <person name="Shinohara A."/>
            <person name="Yoshida Y."/>
            <person name="Fujiwara M."/>
            <person name="Mori M."/>
            <person name="Tomita M."/>
            <person name="Arakawa K."/>
        </authorList>
    </citation>
    <scope>NUCLEOTIDE SEQUENCE [LARGE SCALE GENOMIC DNA]</scope>
</reference>
<organism evidence="1 2">
    <name type="scientific">Araneus ventricosus</name>
    <name type="common">Orbweaver spider</name>
    <name type="synonym">Epeira ventricosa</name>
    <dbReference type="NCBI Taxonomy" id="182803"/>
    <lineage>
        <taxon>Eukaryota</taxon>
        <taxon>Metazoa</taxon>
        <taxon>Ecdysozoa</taxon>
        <taxon>Arthropoda</taxon>
        <taxon>Chelicerata</taxon>
        <taxon>Arachnida</taxon>
        <taxon>Araneae</taxon>
        <taxon>Araneomorphae</taxon>
        <taxon>Entelegynae</taxon>
        <taxon>Araneoidea</taxon>
        <taxon>Araneidae</taxon>
        <taxon>Araneus</taxon>
    </lineage>
</organism>
<feature type="non-terminal residue" evidence="1">
    <location>
        <position position="1"/>
    </location>
</feature>
<gene>
    <name evidence="1" type="ORF">AVEN_70437_1</name>
</gene>
<sequence length="41" mass="4753">LGAEQLTFVQLIDLKRDIHQCSTPFILEHRMPNAFVNAKTR</sequence>
<name>A0A4Y2W1T3_ARAVE</name>
<protein>
    <submittedName>
        <fullName evidence="1">Uncharacterized protein</fullName>
    </submittedName>
</protein>
<proteinExistence type="predicted"/>